<accession>A0A179IR85</accession>
<dbReference type="InterPro" id="IPR004017">
    <property type="entry name" value="Cys_rich_dom"/>
</dbReference>
<dbReference type="RefSeq" id="WP_066199638.1">
    <property type="nucleotide sequence ID" value="NZ_CBCSAS010000043.1"/>
</dbReference>
<dbReference type="Proteomes" id="UP000243024">
    <property type="component" value="Unassembled WGS sequence"/>
</dbReference>
<keyword evidence="10" id="KW-1185">Reference proteome</keyword>
<evidence type="ECO:0000259" key="7">
    <source>
        <dbReference type="PROSITE" id="PS51379"/>
    </source>
</evidence>
<keyword evidence="2" id="KW-0479">Metal-binding</keyword>
<dbReference type="InterPro" id="IPR017896">
    <property type="entry name" value="4Fe4S_Fe-S-bd"/>
</dbReference>
<dbReference type="InterPro" id="IPR017900">
    <property type="entry name" value="4Fe4S_Fe_S_CS"/>
</dbReference>
<dbReference type="STRING" id="1484.SA87_07590"/>
<dbReference type="PROSITE" id="PS00198">
    <property type="entry name" value="4FE4S_FER_1"/>
    <property type="match status" value="2"/>
</dbReference>
<gene>
    <name evidence="9" type="ORF">HSCHL_0039</name>
    <name evidence="8" type="ORF">SA87_07590</name>
</gene>
<dbReference type="InterPro" id="IPR009051">
    <property type="entry name" value="Helical_ferredxn"/>
</dbReference>
<evidence type="ECO:0000313" key="8">
    <source>
        <dbReference type="EMBL" id="OAR04835.1"/>
    </source>
</evidence>
<reference evidence="8 10" key="1">
    <citation type="submission" date="2015-09" db="EMBL/GenBank/DDBJ databases">
        <title>Draft genome sequence of Hydrogenibacillus schlegelii DSM 2000.</title>
        <authorList>
            <person name="Hemp J."/>
        </authorList>
    </citation>
    <scope>NUCLEOTIDE SEQUENCE [LARGE SCALE GENOMIC DNA]</scope>
    <source>
        <strain evidence="8 10">MA 48</strain>
    </source>
</reference>
<evidence type="ECO:0000313" key="9">
    <source>
        <dbReference type="EMBL" id="PTQ52775.1"/>
    </source>
</evidence>
<dbReference type="SUPFAM" id="SSF46548">
    <property type="entry name" value="alpha-helical ferredoxin"/>
    <property type="match status" value="1"/>
</dbReference>
<evidence type="ECO:0000313" key="10">
    <source>
        <dbReference type="Proteomes" id="UP000243024"/>
    </source>
</evidence>
<reference evidence="9 11" key="2">
    <citation type="submission" date="2017-08" db="EMBL/GenBank/DDBJ databases">
        <title>Burning lignite coal seam in the remote Altai Mountains harbors a hydrogen-driven thermophilic microbial community.</title>
        <authorList>
            <person name="Kadnikov V.V."/>
            <person name="Mardanov A.V."/>
            <person name="Ivasenko D."/>
            <person name="Beletsky A.V."/>
            <person name="Karnachuk O.V."/>
            <person name="Ravin N.V."/>
        </authorList>
    </citation>
    <scope>NUCLEOTIDE SEQUENCE [LARGE SCALE GENOMIC DNA]</scope>
    <source>
        <strain evidence="9">AL33</strain>
    </source>
</reference>
<evidence type="ECO:0000256" key="6">
    <source>
        <dbReference type="SAM" id="MobiDB-lite"/>
    </source>
</evidence>
<dbReference type="Gene3D" id="1.10.1060.10">
    <property type="entry name" value="Alpha-helical ferredoxin"/>
    <property type="match status" value="1"/>
</dbReference>
<feature type="region of interest" description="Disordered" evidence="6">
    <location>
        <begin position="1"/>
        <end position="30"/>
    </location>
</feature>
<evidence type="ECO:0000256" key="2">
    <source>
        <dbReference type="ARBA" id="ARBA00022723"/>
    </source>
</evidence>
<evidence type="ECO:0000256" key="4">
    <source>
        <dbReference type="ARBA" id="ARBA00023004"/>
    </source>
</evidence>
<dbReference type="Proteomes" id="UP000244180">
    <property type="component" value="Unassembled WGS sequence"/>
</dbReference>
<name>A0A179IR85_HYDSH</name>
<dbReference type="Pfam" id="PF13183">
    <property type="entry name" value="Fer4_8"/>
    <property type="match status" value="1"/>
</dbReference>
<feature type="domain" description="4Fe-4S ferredoxin-type" evidence="7">
    <location>
        <begin position="32"/>
        <end position="61"/>
    </location>
</feature>
<evidence type="ECO:0000256" key="1">
    <source>
        <dbReference type="ARBA" id="ARBA00022485"/>
    </source>
</evidence>
<sequence length="502" mass="54490">MAREIEAAEAEAGGRPGTDRAGRRSPGFPYPDPPQAPDYELCVHCGLCLDVCPTYLERGEELHSPRGRVFLIRQAAEGRLPLDAGLYEAVFQCLDCRACETACPSGVPVGRLIEAARGQVVRAMPSRGFRRFVEATLLRGLIPHPRRLDRAAALLRLYQRSGLARAARALRLTKLLPPPLRKLERALPAVRRSVRRRYPEALPALRPSAAARAEAAVAAAPRSGSEARPPVSLAAAASAPAAPPAFRPEFKRPKRVGVFTGCVMDVWYADVNEATVRVLRENGYDVVIPKDQRCCGALHVHAGDRETGKALARANLEAFLSRDVDAIVVNAAGCGAALKEYGHLLAEDPERERAEAFAEKVYDVSEFLVRFGFRPPTGRVEATVTYHEACHLAHAQGIREAPRALLRSIPGLRLVEMPEADHCCGSAGIYNLTHPEMAEALLRRKVANVPAEAEAVAMGNPGCMLQIASGLLEAGRRTEVVHTVALLDRAYRAETHGKEEAP</sequence>
<keyword evidence="1" id="KW-0004">4Fe-4S</keyword>
<dbReference type="PANTHER" id="PTHR32479:SF17">
    <property type="entry name" value="GLYCOLATE OXIDASE IRON-SULFUR SUBUNIT"/>
    <property type="match status" value="1"/>
</dbReference>
<keyword evidence="3" id="KW-0677">Repeat</keyword>
<dbReference type="PROSITE" id="PS51379">
    <property type="entry name" value="4FE4S_FER_2"/>
    <property type="match status" value="1"/>
</dbReference>
<dbReference type="GO" id="GO:0051539">
    <property type="term" value="F:4 iron, 4 sulfur cluster binding"/>
    <property type="evidence" value="ECO:0007669"/>
    <property type="project" value="UniProtKB-KW"/>
</dbReference>
<keyword evidence="5" id="KW-0411">Iron-sulfur</keyword>
<proteinExistence type="predicted"/>
<evidence type="ECO:0000256" key="5">
    <source>
        <dbReference type="ARBA" id="ARBA00023014"/>
    </source>
</evidence>
<evidence type="ECO:0000313" key="11">
    <source>
        <dbReference type="Proteomes" id="UP000244180"/>
    </source>
</evidence>
<evidence type="ECO:0000256" key="3">
    <source>
        <dbReference type="ARBA" id="ARBA00022737"/>
    </source>
</evidence>
<organism evidence="8 10">
    <name type="scientific">Hydrogenibacillus schlegelii</name>
    <name type="common">Bacillus schlegelii</name>
    <dbReference type="NCBI Taxonomy" id="1484"/>
    <lineage>
        <taxon>Bacteria</taxon>
        <taxon>Bacillati</taxon>
        <taxon>Bacillota</taxon>
        <taxon>Bacilli</taxon>
        <taxon>Bacillales</taxon>
        <taxon>Bacillales Family X. Incertae Sedis</taxon>
        <taxon>Hydrogenibacillus</taxon>
    </lineage>
</organism>
<dbReference type="AlphaFoldDB" id="A0A179IR85"/>
<dbReference type="EMBL" id="JXBB01000011">
    <property type="protein sequence ID" value="OAR04835.1"/>
    <property type="molecule type" value="Genomic_DNA"/>
</dbReference>
<dbReference type="PANTHER" id="PTHR32479">
    <property type="entry name" value="GLYCOLATE OXIDASE IRON-SULFUR SUBUNIT"/>
    <property type="match status" value="1"/>
</dbReference>
<dbReference type="Pfam" id="PF02754">
    <property type="entry name" value="CCG"/>
    <property type="match status" value="2"/>
</dbReference>
<protein>
    <submittedName>
        <fullName evidence="9">Glycolate dehydrogenase</fullName>
    </submittedName>
    <submittedName>
        <fullName evidence="8">Glycolate oxidase</fullName>
    </submittedName>
</protein>
<dbReference type="EMBL" id="PEBV01000023">
    <property type="protein sequence ID" value="PTQ52775.1"/>
    <property type="molecule type" value="Genomic_DNA"/>
</dbReference>
<dbReference type="GO" id="GO:0016491">
    <property type="term" value="F:oxidoreductase activity"/>
    <property type="evidence" value="ECO:0007669"/>
    <property type="project" value="UniProtKB-ARBA"/>
</dbReference>
<dbReference type="GO" id="GO:0046872">
    <property type="term" value="F:metal ion binding"/>
    <property type="evidence" value="ECO:0007669"/>
    <property type="project" value="UniProtKB-KW"/>
</dbReference>
<keyword evidence="4" id="KW-0408">Iron</keyword>
<comment type="caution">
    <text evidence="8">The sequence shown here is derived from an EMBL/GenBank/DDBJ whole genome shotgun (WGS) entry which is preliminary data.</text>
</comment>